<evidence type="ECO:0000313" key="5">
    <source>
        <dbReference type="EMBL" id="CAK9085309.1"/>
    </source>
</evidence>
<feature type="transmembrane region" description="Helical" evidence="2">
    <location>
        <begin position="3046"/>
        <end position="3068"/>
    </location>
</feature>
<dbReference type="SUPFAM" id="SSF57184">
    <property type="entry name" value="Growth factor receptor domain"/>
    <property type="match status" value="6"/>
</dbReference>
<feature type="compositionally biased region" description="Basic and acidic residues" evidence="1">
    <location>
        <begin position="3314"/>
        <end position="3331"/>
    </location>
</feature>
<feature type="domain" description="EGF-like" evidence="4">
    <location>
        <begin position="245"/>
        <end position="292"/>
    </location>
</feature>
<evidence type="ECO:0000256" key="1">
    <source>
        <dbReference type="SAM" id="MobiDB-lite"/>
    </source>
</evidence>
<dbReference type="Gene3D" id="2.10.220.10">
    <property type="entry name" value="Hormone Receptor, Insulin-like Growth Factor Receptor 1, Chain A, domain 2"/>
    <property type="match status" value="1"/>
</dbReference>
<dbReference type="Gene3D" id="2.10.50.10">
    <property type="entry name" value="Tumor Necrosis Factor Receptor, subunit A, domain 2"/>
    <property type="match status" value="8"/>
</dbReference>
<feature type="domain" description="EGF-like" evidence="4">
    <location>
        <begin position="2373"/>
        <end position="2441"/>
    </location>
</feature>
<keyword evidence="2" id="KW-0812">Transmembrane</keyword>
<feature type="transmembrane region" description="Helical" evidence="2">
    <location>
        <begin position="3075"/>
        <end position="3095"/>
    </location>
</feature>
<organism evidence="5 6">
    <name type="scientific">Durusdinium trenchii</name>
    <dbReference type="NCBI Taxonomy" id="1381693"/>
    <lineage>
        <taxon>Eukaryota</taxon>
        <taxon>Sar</taxon>
        <taxon>Alveolata</taxon>
        <taxon>Dinophyceae</taxon>
        <taxon>Suessiales</taxon>
        <taxon>Symbiodiniaceae</taxon>
        <taxon>Durusdinium</taxon>
    </lineage>
</organism>
<feature type="domain" description="EGF-like" evidence="4">
    <location>
        <begin position="1887"/>
        <end position="1934"/>
    </location>
</feature>
<feature type="chain" id="PRO_5047481164" evidence="3">
    <location>
        <begin position="21"/>
        <end position="4141"/>
    </location>
</feature>
<feature type="transmembrane region" description="Helical" evidence="2">
    <location>
        <begin position="2934"/>
        <end position="2957"/>
    </location>
</feature>
<dbReference type="SMART" id="SM01411">
    <property type="entry name" value="Ephrin_rec_like"/>
    <property type="match status" value="19"/>
</dbReference>
<dbReference type="Pfam" id="PF07699">
    <property type="entry name" value="Ephrin_rec_like"/>
    <property type="match status" value="4"/>
</dbReference>
<name>A0ABP0QBI7_9DINO</name>
<feature type="region of interest" description="Disordered" evidence="1">
    <location>
        <begin position="3367"/>
        <end position="3408"/>
    </location>
</feature>
<feature type="transmembrane region" description="Helical" evidence="2">
    <location>
        <begin position="2870"/>
        <end position="2889"/>
    </location>
</feature>
<dbReference type="SMART" id="SM00181">
    <property type="entry name" value="EGF"/>
    <property type="match status" value="6"/>
</dbReference>
<dbReference type="InterPro" id="IPR000742">
    <property type="entry name" value="EGF"/>
</dbReference>
<feature type="signal peptide" evidence="3">
    <location>
        <begin position="1"/>
        <end position="20"/>
    </location>
</feature>
<dbReference type="Proteomes" id="UP001642464">
    <property type="component" value="Unassembled WGS sequence"/>
</dbReference>
<dbReference type="InterPro" id="IPR029044">
    <property type="entry name" value="Nucleotide-diphossugar_trans"/>
</dbReference>
<protein>
    <submittedName>
        <fullName evidence="5">Proprotein convertase subtilisin/kexin type 5 (Proprotein convertase 5) (PC5) (Proprotein convertase 6) (PC6) (Subtilisin/kexin-like protease PC5) (RPC5)</fullName>
    </submittedName>
</protein>
<dbReference type="SUPFAM" id="SSF53448">
    <property type="entry name" value="Nucleotide-diphospho-sugar transferases"/>
    <property type="match status" value="1"/>
</dbReference>
<dbReference type="EMBL" id="CAXAMM010039274">
    <property type="protein sequence ID" value="CAK9085309.1"/>
    <property type="molecule type" value="Genomic_DNA"/>
</dbReference>
<dbReference type="PANTHER" id="PTHR46967:SF1">
    <property type="entry name" value="KERATIN-ASSOCIATED PROTEIN 16-1-LIKE"/>
    <property type="match status" value="1"/>
</dbReference>
<dbReference type="InterPro" id="IPR008441">
    <property type="entry name" value="AfumC-like_glycosyl_Trfase"/>
</dbReference>
<feature type="domain" description="EGF-like" evidence="4">
    <location>
        <begin position="341"/>
        <end position="388"/>
    </location>
</feature>
<evidence type="ECO:0000256" key="3">
    <source>
        <dbReference type="SAM" id="SignalP"/>
    </source>
</evidence>
<comment type="caution">
    <text evidence="5">The sequence shown here is derived from an EMBL/GenBank/DDBJ whole genome shotgun (WGS) entry which is preliminary data.</text>
</comment>
<evidence type="ECO:0000259" key="4">
    <source>
        <dbReference type="SMART" id="SM00181"/>
    </source>
</evidence>
<accession>A0ABP0QBI7</accession>
<feature type="compositionally biased region" description="Basic and acidic residues" evidence="1">
    <location>
        <begin position="3387"/>
        <end position="3402"/>
    </location>
</feature>
<sequence>MKPWWICELLWFGAFSASYAFSCSEGYFYNFTSSACDVCPAGKYQEMANSMSCDDCPPGTYLEDDGVNWKLHVHQRYCSLCPLGKASNSLAATACIDCEIGRFANFPGNTECWSCGWSMIAGVANMSGSSTCSPCEFGYIPDTNYTACTACPEGKYNNNQWGYCDDCDWGQVSQAGSSSCERCSAGTYASNNTCIDCPEGRYSWSESIECYDCWEGTAAAGTGNSDCRECPAGRYASSAAAACSPCAAGTTSVAQSNYCYECPYGEISQEGSPICTNCPPGWYANDNATECLECPGGTYKGAQDSYCNDCSSGYFSFNGSATCDICPAGKYSDYAASSCIDCSAGTYSSYDGSYYCDTCYYEAVLDNGTTCGPCPAGKVMQGNPIICVACDPGTFSTYGYDTNCSQCPQGRYSAEVGRGTPCEACLGLTTQAAGSTSINDCISPVPNQTFQCPRGKECSVADFQGVDVLSTNQLMAKHDTCMSSGSEDFWKHWGSIGYGSYYYSGYGYGGYIMRRLQTIEPGSQVSGFSYDPMSSQGSNNFSWTGPISSEVGTYRLCWCGGATGCWSIHHYEVDAGTISVLGPYPDQSVVCVIGRLCEDMGPIQGLGLQSSDLVNVRSACKAEFAGAMSVPLQVTSRPNSLIADADDLYLSAFGVAWFPPDTYALCWCSALGASCSSDYLEALLGTVYVSGPKNGNSGICGKGQFCWATLMSGGTQLAAGDRLTFLPSCGTGEFLTGLPAPYLTTQNGFDFFFPVDDLLFVEPGMNRMCWCRQDLSQNIDCEKGSDFNVEAGLFLAVGPYTGQSQICTRGQDCVVTGLRGLGLSLTDKITPLSDCYPTWLPTQTFFSWPPPQFPLQSDPATGGYKIDAGTISLEGHAEAVQMCWCVLSDISQCEDPWFFGAVAATVYMACANGWYELAPGYDSRCKRCLQSYYCEGGWPSGIAKCAAGTTSPVGSVTAAACECREGYEWNPELSVCVACAEGTYKDSVGNTQCLGRCPPGTTSASGAIHVRECYCTGDTIDTDPLPDSFACSDLVELMSSFSDSSFSSTEALVYIFQGTMRVADASSVTILNEIFLAIGNSLLALPWPMNRLSVNMVPFYFNETAYVNYSISSSEESLILEIYSKFDSDVFGAWALYSMKGTALDSAESFPPTQIAAVTVQCPEGLGFPDGALIEGLQQCACPHGMQPATTGARGLDVGCVRCPVGKYKSSVADVECTQCPTGNGGEVQLTTLQEGSISYASCTCGPGLLSLPGESSCSNCGFNFFCLGGAQRQACHPSKATVVANAKSEDECLCAAGFYPANTLCLTCDPGRYKGDASNSECTSCPAGTFSGQGEAACHDCDAGRYSTGGMSSCELCPEGRFSQTVAATSLESCLPCETGKWSNDTGVASVDGCMDCVLGSTTVSDGAEDLSYCVRPDPEQTRNCTSGRICVAENVTGSRLQDGHRLLLTLTNDCTKTKSLVSGIAENGVSGFATEAGSRYVWGSTPSDFTPEGAWRTVCWCSNIGDLLCDSAGAFLLSAGRLLIIGPQQADFYCVRGQDCDNLQPFSGFGLLESDHLVIQRDACGSSATTDISPDNQLGTGFFQPLSRNGLWVTLILTFGTSDGTSDYHVEIDASQRGYLLCWCSGDGASTCNPEDHVVDAGRLKVLGPNTNQERGCAVGQVCQVDGVLGASMQPKDLLRILSDCGRGAAIPGFPGQGVLHSSDGSDFTFLDGGDQILLSVPGIFRICFCRPGLGEVCDSSSGFKARVGLMTASGPFVRSTTCELGSSCTISLTGIGLSIGDQLWLAQGACGSSEGLGPKGFEALTVPIPVVEGSVGFEVNLGTLPFSALPGVYQLCWCPVSADCSRVELFRAPAGSLQADCPPGSFASGPVTGRICEVCSRGYYCGGGKPSSATRIPCALGETTLFKGAVSSAACLCDKGYSFDTVKSSCEACSIGFYKTDPGNQEPCSQCETNYTTYATGSVSNSSCIPEFSQTSSGSSNQDHAEVPAVSFQLSLFGLPTDEDPAVIRQQLIELFLATLSAATRMDPSAISIDFLTDTENAANSSNASDETANAPGRRLQIDLSRVVFTIKTRTEEEAATTVSDLDVSAVTNEITSSVQENPTLGDGINVMVTSPPQKTSTTVTCPIRRSIPPGVPIQSAAECQCSPGFGIDQVTGACDPCILGEYKDNIADAVCDRCPSLRSTQQRGSTSLQDCVCEAGLFEAEGGICSGCPEGHYCDGSGFKTLCPPHSTTPNENQRGMASDCECTAGYFYISNGSDQTVCKACDRGRYKPNLGKGPGQCPLTCPANAITEPAASSLSDCFCLPDFYADVEESTGQLARCISCTWEGLLCRGGFENRSAAAPSAPRVHALPIARTGFYQTGVTTAVACDVQLEDGSSACLGGEPCVMARVLVDPPSLCNGREGMRDNGCAEGSSGTLCGQCPPGYSRDSYPDLCQTCPADPVSVLAMGIASDIIQKAALNFVVAVMAATTAVKGGTKLHTSIIRLGTQWIAACSVLMEFNMETLPGFDWSEKDAEMQKLAACAESNSTECDTKSEGLKMPWPPEATAAMNSVLSFTSLLVPRIATVEFATSCYAESLGPELKLAGPAMYYLLNPLGAMAGVFIICAFAVYCLIPCANKGGMLFNPRAQRMKAKKKAVEKLEPVLSPLLDDLGLTWVDLEAANLWSNSSLESIENASEDPDSFISGDIAFSRKLAVKMCLHKSRRDPHVASLCRQVHLTWEEFKAEPDILIWHLSDERVQEAALGETSPSLVELMVKRALAWKLRDNYEAKCTEAGVRPFEVAAAVADIYDTAAELYGAQDEEEEKAQFEALCRSKMTQIRRKQVGFISEGSAPSQKGQDQPKKTVDIETLDFGLFSSFPWPLQLFYECVPVFWVVLLAMWPGLLSNFLKMIWCLPIVEDIVENNQVVTTSRQRLRPDPEVICWEGDHYLVYMISFIGLGVWCCGVPILLYLRLLCLRDRQSPDNFRKYGYFIQGYEPQYWWWDIIVKRLDVGLMKLTTYTSMAADEKAKLLLFPILSGFQLGIFSWYKPFIHSQGGILDILEMCLLIARFTLFSAISIILIFNPSQAVAWVLAGALVLLLGCTLAFFLLHTISQFLRGAAAELEETSNTKQAGQKKKGLAQMAVGIKKFFIELALPFFMESDDEKLYLEWSLHSWKASIVSAAERKGQTEQATRSRIVSCFKSFRAFVLHHGPSVERQNLAKAFSDFGEAWMEDFDQPGLPVDMVHVLCVLTATSSFVPAKTPLSETAHKWQQQAENLLRHGHEQEKHYVSADSLVSSRTRLLNLNHAHAVTLVQNVQDFLLSEKRRATESRRIAKEAEERKQLEAAKSAKSGGAMSPVHSLLHHHAQAQEVLEKAKTFEKTPMVDSASQTTQSAMAKKTNKMDEGEVSPRWEPLKAPEPADPPLEEIQIHQVREKTPEAVTPVTPVTPKVVAVSCDPEPAEPVQSPLPPPPPVQVQPAPILPKGPRTIPKAKRPSPSTAAPVGRAPAVAKARETTSDTEPEETEEEDSDDEQVTILAMHKLGSHLHLGSQGRADPALPVIDPVEGAAGGATFWLSCLIQRAKDHEVIYEEQRPSGSTPTVRPKAAGRAFRGEDHGIAFLATTATRTAPPSPAALCLASANARTTWRRDPLCWSPLGGRSPSLFLESTKLLLLHGSVHVRLVPSEPEGAFVGAWGAAVAAESALMEPQWVELTAGQRLSIPAGWWYSISCGREKMWGLQMQSLLSHPDPSESLLQTGTPGMPLTSMPSEHHQLRRCLPGLFPLPTKRRATLCTSDQKEAEGTGRLLEVMWKLSVVYPEFVLAGVGLPWDSFLWSSESLELFVCTRGFWRPWPSTSCTASSGAPVQLLSELQVVLLNTETCLSYLDPTELPRPWGARPSRCRRPTVLADAVRLALLKRHGGVYVDVSVVCCRSLDNWLMKSLGQHEMAAFYYKNFGRSDRINTGEYVENWFLACLQGSQLMRRWHEAFQLFWTDRADAHDYGGLRNSQMFKHTDLSCMTEDQTNYLTMHCCFKWLIDSDAFARKLWQTSTLLIAADTALGWILDLPGLRENWSISTITGHHAAHWLYRDDLAWVAKLVRLSPMLKFVGAHASVFDQQPEAELMRKGTCMQFLLSHALQPDVMDVMNLDELHFEAVD</sequence>
<dbReference type="Gene3D" id="3.90.550.20">
    <property type="match status" value="1"/>
</dbReference>
<dbReference type="PANTHER" id="PTHR46967">
    <property type="entry name" value="INSULIN-LIKE GROWTH FACTOR BINDING PROTEIN,N-TERMINAL"/>
    <property type="match status" value="1"/>
</dbReference>
<feature type="domain" description="EGF-like" evidence="4">
    <location>
        <begin position="293"/>
        <end position="340"/>
    </location>
</feature>
<feature type="region of interest" description="Disordered" evidence="1">
    <location>
        <begin position="3314"/>
        <end position="3343"/>
    </location>
</feature>
<keyword evidence="2" id="KW-1133">Transmembrane helix</keyword>
<keyword evidence="2" id="KW-0472">Membrane</keyword>
<keyword evidence="6" id="KW-1185">Reference proteome</keyword>
<feature type="compositionally biased region" description="Low complexity" evidence="1">
    <location>
        <begin position="3332"/>
        <end position="3341"/>
    </location>
</feature>
<keyword evidence="3" id="KW-0732">Signal</keyword>
<evidence type="ECO:0000256" key="2">
    <source>
        <dbReference type="SAM" id="Phobius"/>
    </source>
</evidence>
<feature type="compositionally biased region" description="Acidic residues" evidence="1">
    <location>
        <begin position="3503"/>
        <end position="3518"/>
    </location>
</feature>
<feature type="region of interest" description="Disordered" evidence="1">
    <location>
        <begin position="3442"/>
        <end position="3518"/>
    </location>
</feature>
<gene>
    <name evidence="5" type="ORF">SCF082_LOCUS40414</name>
</gene>
<dbReference type="InterPro" id="IPR009030">
    <property type="entry name" value="Growth_fac_rcpt_cys_sf"/>
</dbReference>
<feature type="transmembrane region" description="Helical" evidence="2">
    <location>
        <begin position="3016"/>
        <end position="3034"/>
    </location>
</feature>
<proteinExistence type="predicted"/>
<feature type="transmembrane region" description="Helical" evidence="2">
    <location>
        <begin position="2593"/>
        <end position="2619"/>
    </location>
</feature>
<feature type="domain" description="EGF-like" evidence="4">
    <location>
        <begin position="1257"/>
        <end position="1307"/>
    </location>
</feature>
<dbReference type="Pfam" id="PF05704">
    <property type="entry name" value="Caps_synth"/>
    <property type="match status" value="1"/>
</dbReference>
<feature type="compositionally biased region" description="Pro residues" evidence="1">
    <location>
        <begin position="3452"/>
        <end position="3469"/>
    </location>
</feature>
<reference evidence="5 6" key="1">
    <citation type="submission" date="2024-02" db="EMBL/GenBank/DDBJ databases">
        <authorList>
            <person name="Chen Y."/>
            <person name="Shah S."/>
            <person name="Dougan E. K."/>
            <person name="Thang M."/>
            <person name="Chan C."/>
        </authorList>
    </citation>
    <scope>NUCLEOTIDE SEQUENCE [LARGE SCALE GENOMIC DNA]</scope>
</reference>
<dbReference type="InterPro" id="IPR011641">
    <property type="entry name" value="Tyr-kin_ephrin_A/B_rcpt-like"/>
</dbReference>
<evidence type="ECO:0000313" key="6">
    <source>
        <dbReference type="Proteomes" id="UP001642464"/>
    </source>
</evidence>